<dbReference type="InterPro" id="IPR041657">
    <property type="entry name" value="HTH_17"/>
</dbReference>
<proteinExistence type="predicted"/>
<evidence type="ECO:0000313" key="3">
    <source>
        <dbReference type="Proteomes" id="UP000527616"/>
    </source>
</evidence>
<keyword evidence="3" id="KW-1185">Reference proteome</keyword>
<reference evidence="2 3" key="1">
    <citation type="submission" date="2020-07" db="EMBL/GenBank/DDBJ databases">
        <title>Sequencing the genomes of 1000 actinobacteria strains.</title>
        <authorList>
            <person name="Klenk H.-P."/>
        </authorList>
    </citation>
    <scope>NUCLEOTIDE SEQUENCE [LARGE SCALE GENOMIC DNA]</scope>
    <source>
        <strain evidence="2 3">DSM 103164</strain>
    </source>
</reference>
<protein>
    <submittedName>
        <fullName evidence="2">Excisionase family DNA binding protein</fullName>
    </submittedName>
</protein>
<gene>
    <name evidence="2" type="ORF">GGQ54_001745</name>
</gene>
<dbReference type="InterPro" id="IPR009061">
    <property type="entry name" value="DNA-bd_dom_put_sf"/>
</dbReference>
<dbReference type="InterPro" id="IPR010093">
    <property type="entry name" value="SinI_DNA-bd"/>
</dbReference>
<evidence type="ECO:0000313" key="2">
    <source>
        <dbReference type="EMBL" id="NYI71185.1"/>
    </source>
</evidence>
<accession>A0A7Z0D919</accession>
<name>A0A7Z0D919_9ACTN</name>
<dbReference type="Pfam" id="PF12728">
    <property type="entry name" value="HTH_17"/>
    <property type="match status" value="1"/>
</dbReference>
<evidence type="ECO:0000259" key="1">
    <source>
        <dbReference type="Pfam" id="PF12728"/>
    </source>
</evidence>
<sequence>MTTTSRQSLLATFEDRAQADQFAAWIEQHRQPNRSVSGDLDLGPELANLLLRALRTVADGGSVVLSSFPELLSTTVAADVIGVSRSTVMRMVRDGELPHVKVGSHTRLRTDDVFAARDRRLQRKREALQELIELEDSLGL</sequence>
<dbReference type="SUPFAM" id="SSF46955">
    <property type="entry name" value="Putative DNA-binding domain"/>
    <property type="match status" value="1"/>
</dbReference>
<dbReference type="GO" id="GO:0003677">
    <property type="term" value="F:DNA binding"/>
    <property type="evidence" value="ECO:0007669"/>
    <property type="project" value="InterPro"/>
</dbReference>
<dbReference type="EMBL" id="JACBZS010000001">
    <property type="protein sequence ID" value="NYI71185.1"/>
    <property type="molecule type" value="Genomic_DNA"/>
</dbReference>
<feature type="domain" description="Helix-turn-helix" evidence="1">
    <location>
        <begin position="71"/>
        <end position="115"/>
    </location>
</feature>
<dbReference type="RefSeq" id="WP_179445044.1">
    <property type="nucleotide sequence ID" value="NZ_JACBZS010000001.1"/>
</dbReference>
<dbReference type="NCBIfam" id="TIGR01764">
    <property type="entry name" value="excise"/>
    <property type="match status" value="1"/>
</dbReference>
<organism evidence="2 3">
    <name type="scientific">Naumannella cuiyingiana</name>
    <dbReference type="NCBI Taxonomy" id="1347891"/>
    <lineage>
        <taxon>Bacteria</taxon>
        <taxon>Bacillati</taxon>
        <taxon>Actinomycetota</taxon>
        <taxon>Actinomycetes</taxon>
        <taxon>Propionibacteriales</taxon>
        <taxon>Propionibacteriaceae</taxon>
        <taxon>Naumannella</taxon>
    </lineage>
</organism>
<comment type="caution">
    <text evidence="2">The sequence shown here is derived from an EMBL/GenBank/DDBJ whole genome shotgun (WGS) entry which is preliminary data.</text>
</comment>
<dbReference type="AlphaFoldDB" id="A0A7Z0D919"/>
<dbReference type="Proteomes" id="UP000527616">
    <property type="component" value="Unassembled WGS sequence"/>
</dbReference>